<sequence length="59" mass="6771">MYYDRIIPMKEELSIDIIGLAGACSYALDCIEAELVNIKNKHGKRVAYISICMAEYWKI</sequence>
<dbReference type="Proteomes" id="UP000261324">
    <property type="component" value="Unassembled WGS sequence"/>
</dbReference>
<accession>A0A3E4PJS8</accession>
<dbReference type="AlphaFoldDB" id="A0A3E4PJS8"/>
<dbReference type="RefSeq" id="WP_029732246.1">
    <property type="nucleotide sequence ID" value="NZ_JAJCNY010000002.1"/>
</dbReference>
<proteinExistence type="predicted"/>
<evidence type="ECO:0000313" key="1">
    <source>
        <dbReference type="EMBL" id="RGK80314.1"/>
    </source>
</evidence>
<protein>
    <submittedName>
        <fullName evidence="1">Uncharacterized protein</fullName>
    </submittedName>
</protein>
<gene>
    <name evidence="1" type="ORF">DXC93_13135</name>
</gene>
<dbReference type="EMBL" id="QSRA01000020">
    <property type="protein sequence ID" value="RGK80314.1"/>
    <property type="molecule type" value="Genomic_DNA"/>
</dbReference>
<name>A0A3E4PJS8_9FIRM</name>
<organism evidence="1 2">
    <name type="scientific">Dorea formicigenerans</name>
    <dbReference type="NCBI Taxonomy" id="39486"/>
    <lineage>
        <taxon>Bacteria</taxon>
        <taxon>Bacillati</taxon>
        <taxon>Bacillota</taxon>
        <taxon>Clostridia</taxon>
        <taxon>Lachnospirales</taxon>
        <taxon>Lachnospiraceae</taxon>
        <taxon>Dorea</taxon>
    </lineage>
</organism>
<reference evidence="1 2" key="1">
    <citation type="submission" date="2018-08" db="EMBL/GenBank/DDBJ databases">
        <title>A genome reference for cultivated species of the human gut microbiota.</title>
        <authorList>
            <person name="Zou Y."/>
            <person name="Xue W."/>
            <person name="Luo G."/>
        </authorList>
    </citation>
    <scope>NUCLEOTIDE SEQUENCE [LARGE SCALE GENOMIC DNA]</scope>
    <source>
        <strain evidence="1 2">TF09-3</strain>
    </source>
</reference>
<comment type="caution">
    <text evidence="1">The sequence shown here is derived from an EMBL/GenBank/DDBJ whole genome shotgun (WGS) entry which is preliminary data.</text>
</comment>
<evidence type="ECO:0000313" key="2">
    <source>
        <dbReference type="Proteomes" id="UP000261324"/>
    </source>
</evidence>